<dbReference type="Pfam" id="PF01391">
    <property type="entry name" value="Collagen"/>
    <property type="match status" value="1"/>
</dbReference>
<dbReference type="RefSeq" id="WP_164349336.1">
    <property type="nucleotide sequence ID" value="NZ_JAAGLQ010000648.1"/>
</dbReference>
<name>A0A6N9U8C1_STRHA</name>
<dbReference type="Proteomes" id="UP000471293">
    <property type="component" value="Unassembled WGS sequence"/>
</dbReference>
<evidence type="ECO:0000256" key="1">
    <source>
        <dbReference type="SAM" id="MobiDB-lite"/>
    </source>
</evidence>
<evidence type="ECO:0000313" key="3">
    <source>
        <dbReference type="Proteomes" id="UP000471293"/>
    </source>
</evidence>
<sequence length="462" mass="47587">MLPTGIPAVTVTGRFLTPAGVPLTGRITFRAPSLITLPEYDVVLGGPVTVALDAQGRFEVELLATDTPDMDPADWSYTVTEALPGVSPARSYQILLPAETPTVDIADIAPTDPHTPQYVAVRGDSAYEVAVEAGFVGTVDEWLVSLVGEQGPRGEKGEKGNPGEKGDQGERGEQGVPGEKGDPGERGEQGDPGEKGDPGERGEKGEKGDPGDGSGDVSTVNGKSPDGSGNVVLVAADVGAIPTTARGTAGGVASLGTDSKVPPEQLPPVPAAPGIWLPSDYGLAGWAYDLHANSPTPGDMPSQAGRLYFVGVPLRQAKTVTQVAVHVMGYNKPSSAVTGAYFGIYDASFAPLSRSGDVKSQLPEVHNVGGQIAKITVPSVSLPVGFYYVAILVKGTTTNVPYFGATNWNNTGTISGAVGPSASGVHRWLQSSSTTYTNLTGVGTITAATWSESTTCYWAAIV</sequence>
<gene>
    <name evidence="2" type="ORF">G3I29_31015</name>
</gene>
<dbReference type="GO" id="GO:0031012">
    <property type="term" value="C:extracellular matrix"/>
    <property type="evidence" value="ECO:0007669"/>
    <property type="project" value="TreeGrafter"/>
</dbReference>
<dbReference type="PANTHER" id="PTHR24023">
    <property type="entry name" value="COLLAGEN ALPHA"/>
    <property type="match status" value="1"/>
</dbReference>
<dbReference type="GO" id="GO:0005615">
    <property type="term" value="C:extracellular space"/>
    <property type="evidence" value="ECO:0007669"/>
    <property type="project" value="TreeGrafter"/>
</dbReference>
<reference evidence="2 3" key="1">
    <citation type="submission" date="2020-01" db="EMBL/GenBank/DDBJ databases">
        <title>Insect and environment-associated Actinomycetes.</title>
        <authorList>
            <person name="Currrie C."/>
            <person name="Chevrette M."/>
            <person name="Carlson C."/>
            <person name="Stubbendieck R."/>
            <person name="Wendt-Pienkowski E."/>
        </authorList>
    </citation>
    <scope>NUCLEOTIDE SEQUENCE [LARGE SCALE GENOMIC DNA]</scope>
    <source>
        <strain evidence="2 3">SID11342</strain>
    </source>
</reference>
<comment type="caution">
    <text evidence="2">The sequence shown here is derived from an EMBL/GenBank/DDBJ whole genome shotgun (WGS) entry which is preliminary data.</text>
</comment>
<feature type="compositionally biased region" description="Basic and acidic residues" evidence="1">
    <location>
        <begin position="152"/>
        <end position="210"/>
    </location>
</feature>
<dbReference type="PANTHER" id="PTHR24023:SF1082">
    <property type="entry name" value="COLLAGEN TRIPLE HELIX REPEAT"/>
    <property type="match status" value="1"/>
</dbReference>
<evidence type="ECO:0000313" key="2">
    <source>
        <dbReference type="EMBL" id="NEA19807.1"/>
    </source>
</evidence>
<dbReference type="EMBL" id="JAAGLQ010000648">
    <property type="protein sequence ID" value="NEA19807.1"/>
    <property type="molecule type" value="Genomic_DNA"/>
</dbReference>
<dbReference type="InterPro" id="IPR008160">
    <property type="entry name" value="Collagen"/>
</dbReference>
<dbReference type="AlphaFoldDB" id="A0A6N9U8C1"/>
<dbReference type="InterPro" id="IPR050149">
    <property type="entry name" value="Collagen_superfamily"/>
</dbReference>
<keyword evidence="2" id="KW-0176">Collagen</keyword>
<protein>
    <submittedName>
        <fullName evidence="2">Collagen-like protein</fullName>
    </submittedName>
</protein>
<organism evidence="2 3">
    <name type="scientific">Streptomyces halstedii</name>
    <dbReference type="NCBI Taxonomy" id="1944"/>
    <lineage>
        <taxon>Bacteria</taxon>
        <taxon>Bacillati</taxon>
        <taxon>Actinomycetota</taxon>
        <taxon>Actinomycetes</taxon>
        <taxon>Kitasatosporales</taxon>
        <taxon>Streptomycetaceae</taxon>
        <taxon>Streptomyces</taxon>
    </lineage>
</organism>
<accession>A0A6N9U8C1</accession>
<feature type="region of interest" description="Disordered" evidence="1">
    <location>
        <begin position="149"/>
        <end position="228"/>
    </location>
</feature>
<proteinExistence type="predicted"/>